<sequence length="62" mass="6896">MLTDENKKAYKDSEAWQGPPEGWLKINFDGAFKQDSIEDGICGIVSDSSGAVFDGVREEYFC</sequence>
<keyword evidence="2" id="KW-1185">Reference proteome</keyword>
<accession>A0A061EQK3</accession>
<dbReference type="InParanoid" id="A0A061EQK3"/>
<protein>
    <recommendedName>
        <fullName evidence="3">RNase H type-1 domain-containing protein</fullName>
    </recommendedName>
</protein>
<reference evidence="1 2" key="1">
    <citation type="journal article" date="2013" name="Genome Biol.">
        <title>The genome sequence of the most widely cultivated cacao type and its use to identify candidate genes regulating pod color.</title>
        <authorList>
            <person name="Motamayor J.C."/>
            <person name="Mockaitis K."/>
            <person name="Schmutz J."/>
            <person name="Haiminen N."/>
            <person name="Iii D.L."/>
            <person name="Cornejo O."/>
            <person name="Findley S.D."/>
            <person name="Zheng P."/>
            <person name="Utro F."/>
            <person name="Royaert S."/>
            <person name="Saski C."/>
            <person name="Jenkins J."/>
            <person name="Podicheti R."/>
            <person name="Zhao M."/>
            <person name="Scheffler B.E."/>
            <person name="Stack J.C."/>
            <person name="Feltus F.A."/>
            <person name="Mustiga G.M."/>
            <person name="Amores F."/>
            <person name="Phillips W."/>
            <person name="Marelli J.P."/>
            <person name="May G.D."/>
            <person name="Shapiro H."/>
            <person name="Ma J."/>
            <person name="Bustamante C.D."/>
            <person name="Schnell R.J."/>
            <person name="Main D."/>
            <person name="Gilbert D."/>
            <person name="Parida L."/>
            <person name="Kuhn D.N."/>
        </authorList>
    </citation>
    <scope>NUCLEOTIDE SEQUENCE [LARGE SCALE GENOMIC DNA]</scope>
    <source>
        <strain evidence="2">cv. Matina 1-6</strain>
    </source>
</reference>
<evidence type="ECO:0000313" key="2">
    <source>
        <dbReference type="Proteomes" id="UP000026915"/>
    </source>
</evidence>
<dbReference type="Proteomes" id="UP000026915">
    <property type="component" value="Chromosome 4"/>
</dbReference>
<dbReference type="EMBL" id="CM001882">
    <property type="protein sequence ID" value="EOY04599.1"/>
    <property type="molecule type" value="Genomic_DNA"/>
</dbReference>
<organism evidence="1 2">
    <name type="scientific">Theobroma cacao</name>
    <name type="common">Cacao</name>
    <name type="synonym">Cocoa</name>
    <dbReference type="NCBI Taxonomy" id="3641"/>
    <lineage>
        <taxon>Eukaryota</taxon>
        <taxon>Viridiplantae</taxon>
        <taxon>Streptophyta</taxon>
        <taxon>Embryophyta</taxon>
        <taxon>Tracheophyta</taxon>
        <taxon>Spermatophyta</taxon>
        <taxon>Magnoliopsida</taxon>
        <taxon>eudicotyledons</taxon>
        <taxon>Gunneridae</taxon>
        <taxon>Pentapetalae</taxon>
        <taxon>rosids</taxon>
        <taxon>malvids</taxon>
        <taxon>Malvales</taxon>
        <taxon>Malvaceae</taxon>
        <taxon>Byttnerioideae</taxon>
        <taxon>Theobroma</taxon>
    </lineage>
</organism>
<dbReference type="AlphaFoldDB" id="A0A061EQK3"/>
<evidence type="ECO:0008006" key="3">
    <source>
        <dbReference type="Google" id="ProtNLM"/>
    </source>
</evidence>
<gene>
    <name evidence="1" type="ORF">TCM_019821</name>
</gene>
<name>A0A061EQK3_THECC</name>
<proteinExistence type="predicted"/>
<dbReference type="HOGENOM" id="CLU_2908641_0_0_1"/>
<evidence type="ECO:0000313" key="1">
    <source>
        <dbReference type="EMBL" id="EOY04599.1"/>
    </source>
</evidence>
<dbReference type="Gramene" id="EOY04599">
    <property type="protein sequence ID" value="EOY04599"/>
    <property type="gene ID" value="TCM_019821"/>
</dbReference>